<gene>
    <name evidence="2" type="ORF">COL8621_03093</name>
</gene>
<organism evidence="2 3">
    <name type="scientific">Actibacterium lipolyticum</name>
    <dbReference type="NCBI Taxonomy" id="1524263"/>
    <lineage>
        <taxon>Bacteria</taxon>
        <taxon>Pseudomonadati</taxon>
        <taxon>Pseudomonadota</taxon>
        <taxon>Alphaproteobacteria</taxon>
        <taxon>Rhodobacterales</taxon>
        <taxon>Roseobacteraceae</taxon>
        <taxon>Actibacterium</taxon>
    </lineage>
</organism>
<dbReference type="EMBL" id="FXYE01000002">
    <property type="protein sequence ID" value="SMX46392.1"/>
    <property type="molecule type" value="Genomic_DNA"/>
</dbReference>
<proteinExistence type="predicted"/>
<dbReference type="AlphaFoldDB" id="A0A238KW24"/>
<accession>A0A238KW24</accession>
<protein>
    <submittedName>
        <fullName evidence="2">Uncharacterized protein</fullName>
    </submittedName>
</protein>
<feature type="region of interest" description="Disordered" evidence="1">
    <location>
        <begin position="107"/>
        <end position="142"/>
    </location>
</feature>
<sequence length="142" mass="15374">MQISRTKIEPDAVAAYHEEMEHVLNTDTTMIDDTTKQALLERAAVLSYLANDFVQSPPARANGNPEYTHLAQAMKTSVDQFVAAACAGEAVALQATVDGLKARHASFSEKFGNKKGREDRSSRQSGADWTAQGKSARCSASR</sequence>
<feature type="compositionally biased region" description="Basic and acidic residues" evidence="1">
    <location>
        <begin position="111"/>
        <end position="122"/>
    </location>
</feature>
<evidence type="ECO:0000313" key="2">
    <source>
        <dbReference type="EMBL" id="SMX46392.1"/>
    </source>
</evidence>
<name>A0A238KW24_9RHOB</name>
<evidence type="ECO:0000313" key="3">
    <source>
        <dbReference type="Proteomes" id="UP000202922"/>
    </source>
</evidence>
<reference evidence="3" key="1">
    <citation type="submission" date="2017-05" db="EMBL/GenBank/DDBJ databases">
        <authorList>
            <person name="Rodrigo-Torres L."/>
            <person name="Arahal R. D."/>
            <person name="Lucena T."/>
        </authorList>
    </citation>
    <scope>NUCLEOTIDE SEQUENCE [LARGE SCALE GENOMIC DNA]</scope>
    <source>
        <strain evidence="3">CECT 8621</strain>
    </source>
</reference>
<evidence type="ECO:0000256" key="1">
    <source>
        <dbReference type="SAM" id="MobiDB-lite"/>
    </source>
</evidence>
<keyword evidence="3" id="KW-1185">Reference proteome</keyword>
<dbReference type="Proteomes" id="UP000202922">
    <property type="component" value="Unassembled WGS sequence"/>
</dbReference>